<dbReference type="CDD" id="cd16282">
    <property type="entry name" value="metallo-hydrolase-like_MBL-fold"/>
    <property type="match status" value="1"/>
</dbReference>
<keyword evidence="2" id="KW-0378">Hydrolase</keyword>
<organism evidence="2 3">
    <name type="scientific">Halosaccharopolyspora lacisalsi</name>
    <dbReference type="NCBI Taxonomy" id="1000566"/>
    <lineage>
        <taxon>Bacteria</taxon>
        <taxon>Bacillati</taxon>
        <taxon>Actinomycetota</taxon>
        <taxon>Actinomycetes</taxon>
        <taxon>Pseudonocardiales</taxon>
        <taxon>Pseudonocardiaceae</taxon>
        <taxon>Halosaccharopolyspora</taxon>
    </lineage>
</organism>
<reference evidence="2 3" key="1">
    <citation type="submission" date="2020-07" db="EMBL/GenBank/DDBJ databases">
        <title>Sequencing the genomes of 1000 actinobacteria strains.</title>
        <authorList>
            <person name="Klenk H.-P."/>
        </authorList>
    </citation>
    <scope>NUCLEOTIDE SEQUENCE [LARGE SCALE GENOMIC DNA]</scope>
    <source>
        <strain evidence="2 3">DSM 45975</strain>
    </source>
</reference>
<dbReference type="SMART" id="SM00849">
    <property type="entry name" value="Lactamase_B"/>
    <property type="match status" value="1"/>
</dbReference>
<keyword evidence="3" id="KW-1185">Reference proteome</keyword>
<dbReference type="Proteomes" id="UP000569329">
    <property type="component" value="Unassembled WGS sequence"/>
</dbReference>
<dbReference type="GO" id="GO:0016787">
    <property type="term" value="F:hydrolase activity"/>
    <property type="evidence" value="ECO:0007669"/>
    <property type="project" value="UniProtKB-KW"/>
</dbReference>
<comment type="caution">
    <text evidence="2">The sequence shown here is derived from an EMBL/GenBank/DDBJ whole genome shotgun (WGS) entry which is preliminary data.</text>
</comment>
<name>A0A839E0S6_9PSEU</name>
<dbReference type="PANTHER" id="PTHR42951:SF4">
    <property type="entry name" value="ACYL-COENZYME A THIOESTERASE MBLAC2"/>
    <property type="match status" value="1"/>
</dbReference>
<dbReference type="PANTHER" id="PTHR42951">
    <property type="entry name" value="METALLO-BETA-LACTAMASE DOMAIN-CONTAINING"/>
    <property type="match status" value="1"/>
</dbReference>
<proteinExistence type="predicted"/>
<dbReference type="RefSeq" id="WP_182544545.1">
    <property type="nucleotide sequence ID" value="NZ_JACGWZ010000003.1"/>
</dbReference>
<dbReference type="Pfam" id="PF00753">
    <property type="entry name" value="Lactamase_B"/>
    <property type="match status" value="1"/>
</dbReference>
<dbReference type="InterPro" id="IPR001279">
    <property type="entry name" value="Metallo-B-lactamas"/>
</dbReference>
<evidence type="ECO:0000313" key="3">
    <source>
        <dbReference type="Proteomes" id="UP000569329"/>
    </source>
</evidence>
<feature type="domain" description="Metallo-beta-lactamase" evidence="1">
    <location>
        <begin position="20"/>
        <end position="209"/>
    </location>
</feature>
<protein>
    <submittedName>
        <fullName evidence="2">Glyoxylase-like metal-dependent hydrolase (Beta-lactamase superfamily II)</fullName>
    </submittedName>
</protein>
<evidence type="ECO:0000259" key="1">
    <source>
        <dbReference type="SMART" id="SM00849"/>
    </source>
</evidence>
<dbReference type="InterPro" id="IPR050855">
    <property type="entry name" value="NDM-1-like"/>
</dbReference>
<sequence length="265" mass="28455">MGRWVDLGDGVLVRRYAELDLSVGLVVGDEWALVIDTRGDREQGAELATAVREITPLPWKVVLTHGHFDHCFGTEAFLPAPVWAHEGCVSHLERTAAAQRDAWTEHYREQDRNDTADALARTVPVVPDHLVHEETVIGLGGRSVRLSHPGKGHTDHDLVAAVEDSGVVFTGDLVESGGPPDFEDAHPSRWPHAVDALLESRCSTLVPGHGDPVGPGFATAQRDELAALASLCSEVSSGAITADEALCRSPLPAETTRTALRHTAC</sequence>
<gene>
    <name evidence="2" type="ORF">FHX42_002698</name>
</gene>
<dbReference type="InterPro" id="IPR036866">
    <property type="entry name" value="RibonucZ/Hydroxyglut_hydro"/>
</dbReference>
<evidence type="ECO:0000313" key="2">
    <source>
        <dbReference type="EMBL" id="MBA8825347.1"/>
    </source>
</evidence>
<dbReference type="AlphaFoldDB" id="A0A839E0S6"/>
<accession>A0A839E0S6</accession>
<dbReference type="Gene3D" id="3.60.15.10">
    <property type="entry name" value="Ribonuclease Z/Hydroxyacylglutathione hydrolase-like"/>
    <property type="match status" value="1"/>
</dbReference>
<dbReference type="EMBL" id="JACGWZ010000003">
    <property type="protein sequence ID" value="MBA8825347.1"/>
    <property type="molecule type" value="Genomic_DNA"/>
</dbReference>
<dbReference type="SUPFAM" id="SSF56281">
    <property type="entry name" value="Metallo-hydrolase/oxidoreductase"/>
    <property type="match status" value="1"/>
</dbReference>